<keyword evidence="3" id="KW-1185">Reference proteome</keyword>
<keyword evidence="1" id="KW-0812">Transmembrane</keyword>
<reference evidence="3" key="1">
    <citation type="journal article" date="2019" name="Int. J. Syst. Evol. Microbiol.">
        <title>The Global Catalogue of Microorganisms (GCM) 10K type strain sequencing project: providing services to taxonomists for standard genome sequencing and annotation.</title>
        <authorList>
            <consortium name="The Broad Institute Genomics Platform"/>
            <consortium name="The Broad Institute Genome Sequencing Center for Infectious Disease"/>
            <person name="Wu L."/>
            <person name="Ma J."/>
        </authorList>
    </citation>
    <scope>NUCLEOTIDE SEQUENCE [LARGE SCALE GENOMIC DNA]</scope>
    <source>
        <strain evidence="3">WYCCWR 12678</strain>
    </source>
</reference>
<evidence type="ECO:0000313" key="3">
    <source>
        <dbReference type="Proteomes" id="UP001596002"/>
    </source>
</evidence>
<dbReference type="EMBL" id="JBHSHC010000142">
    <property type="protein sequence ID" value="MFC4769680.1"/>
    <property type="molecule type" value="Genomic_DNA"/>
</dbReference>
<proteinExistence type="predicted"/>
<keyword evidence="1" id="KW-0472">Membrane</keyword>
<evidence type="ECO:0000313" key="2">
    <source>
        <dbReference type="EMBL" id="MFC4769680.1"/>
    </source>
</evidence>
<organism evidence="2 3">
    <name type="scientific">Effusibacillus consociatus</name>
    <dbReference type="NCBI Taxonomy" id="1117041"/>
    <lineage>
        <taxon>Bacteria</taxon>
        <taxon>Bacillati</taxon>
        <taxon>Bacillota</taxon>
        <taxon>Bacilli</taxon>
        <taxon>Bacillales</taxon>
        <taxon>Alicyclobacillaceae</taxon>
        <taxon>Effusibacillus</taxon>
    </lineage>
</organism>
<protein>
    <submittedName>
        <fullName evidence="2">DUF2905 domain-containing protein</fullName>
    </submittedName>
</protein>
<accession>A0ABV9Q6L7</accession>
<feature type="transmembrane region" description="Helical" evidence="1">
    <location>
        <begin position="7"/>
        <end position="26"/>
    </location>
</feature>
<sequence>MNLVAKTLLLIGIAFIVLALLWQVGGRWLGQLGKLPGDIVIKKDNFSFYFPIVTSILISVVLTLISLLWNSFRK</sequence>
<dbReference type="InterPro" id="IPR021320">
    <property type="entry name" value="DUF2905"/>
</dbReference>
<dbReference type="RefSeq" id="WP_380028470.1">
    <property type="nucleotide sequence ID" value="NZ_JBHSHC010000142.1"/>
</dbReference>
<evidence type="ECO:0000256" key="1">
    <source>
        <dbReference type="SAM" id="Phobius"/>
    </source>
</evidence>
<dbReference type="PANTHER" id="PTHR36443:SF1">
    <property type="entry name" value="BSR5223 PROTEIN"/>
    <property type="match status" value="1"/>
</dbReference>
<dbReference type="Proteomes" id="UP001596002">
    <property type="component" value="Unassembled WGS sequence"/>
</dbReference>
<dbReference type="PANTHER" id="PTHR36443">
    <property type="entry name" value="BSR5223 PROTEIN"/>
    <property type="match status" value="1"/>
</dbReference>
<comment type="caution">
    <text evidence="2">The sequence shown here is derived from an EMBL/GenBank/DDBJ whole genome shotgun (WGS) entry which is preliminary data.</text>
</comment>
<feature type="transmembrane region" description="Helical" evidence="1">
    <location>
        <begin position="46"/>
        <end position="69"/>
    </location>
</feature>
<name>A0ABV9Q6L7_9BACL</name>
<gene>
    <name evidence="2" type="ORF">ACFO8Q_20420</name>
</gene>
<dbReference type="Pfam" id="PF11146">
    <property type="entry name" value="DUF2905"/>
    <property type="match status" value="1"/>
</dbReference>
<keyword evidence="1" id="KW-1133">Transmembrane helix</keyword>